<dbReference type="Pfam" id="PF00646">
    <property type="entry name" value="F-box"/>
    <property type="match status" value="1"/>
</dbReference>
<accession>A0A7J7D4Z8</accession>
<dbReference type="NCBIfam" id="TIGR01640">
    <property type="entry name" value="F_box_assoc_1"/>
    <property type="match status" value="1"/>
</dbReference>
<dbReference type="InterPro" id="IPR013187">
    <property type="entry name" value="F-box-assoc_dom_typ3"/>
</dbReference>
<dbReference type="SUPFAM" id="SSF81383">
    <property type="entry name" value="F-box domain"/>
    <property type="match status" value="1"/>
</dbReference>
<dbReference type="PANTHER" id="PTHR31672">
    <property type="entry name" value="BNACNNG10540D PROTEIN"/>
    <property type="match status" value="1"/>
</dbReference>
<sequence>MNNGEDKKQSSISMILSLPREIILDILSRLPIASLVPIKFLCRAGRTFSQDPDLVRMHYSRIIHSDPSLVLHSDCPVRNQIYCLDSSFSDEDNGVVKKIDVPSTLPAFDLVASCNGLLCLCDSLHRSTLYVINPFTKDCIELPRSTLCSEKSMFDDKVVFGFGYNPKSKEYKVIKIANHGGQYMCRVGFIPTNAEIEVLTIGSSTWRVVQNLRCNFIKLSSPALINGRLHWITWQHGAARKFLAFDIVSEQLHEIPKPDCDSFEKYNSHLVVLRGCLAAASEQGKGGNIIEIWVMRQYNVKESWIKEFSIGAYIPKALESADDLSVRTSSFFLSKNQVRVLCNLKNEEILLLYKCRALVSYDPKSGEFKDLMYQGMPNWFKAVVHVGSLNWIDHPVDV</sequence>
<protein>
    <submittedName>
        <fullName evidence="2">Putative F-box and associated interaction domains-containing protein</fullName>
    </submittedName>
</protein>
<name>A0A7J7D4Z8_TRIWF</name>
<comment type="caution">
    <text evidence="2">The sequence shown here is derived from an EMBL/GenBank/DDBJ whole genome shotgun (WGS) entry which is preliminary data.</text>
</comment>
<dbReference type="InterPro" id="IPR001810">
    <property type="entry name" value="F-box_dom"/>
</dbReference>
<evidence type="ECO:0000313" key="3">
    <source>
        <dbReference type="Proteomes" id="UP000593562"/>
    </source>
</evidence>
<dbReference type="PANTHER" id="PTHR31672:SF2">
    <property type="entry name" value="F-BOX DOMAIN-CONTAINING PROTEIN"/>
    <property type="match status" value="1"/>
</dbReference>
<evidence type="ECO:0000259" key="1">
    <source>
        <dbReference type="PROSITE" id="PS50181"/>
    </source>
</evidence>
<evidence type="ECO:0000313" key="2">
    <source>
        <dbReference type="EMBL" id="KAF5741391.1"/>
    </source>
</evidence>
<dbReference type="InterPro" id="IPR036047">
    <property type="entry name" value="F-box-like_dom_sf"/>
</dbReference>
<proteinExistence type="predicted"/>
<dbReference type="InterPro" id="IPR050796">
    <property type="entry name" value="SCF_F-box_component"/>
</dbReference>
<dbReference type="InterPro" id="IPR017451">
    <property type="entry name" value="F-box-assoc_interact_dom"/>
</dbReference>
<feature type="domain" description="F-box" evidence="1">
    <location>
        <begin position="12"/>
        <end position="62"/>
    </location>
</feature>
<dbReference type="OrthoDB" id="1894463at2759"/>
<dbReference type="Gene3D" id="1.20.1280.50">
    <property type="match status" value="1"/>
</dbReference>
<gene>
    <name evidence="2" type="ORF">HS088_TW10G00388</name>
</gene>
<dbReference type="AlphaFoldDB" id="A0A7J7D4Z8"/>
<dbReference type="InParanoid" id="A0A7J7D4Z8"/>
<dbReference type="EMBL" id="JAAARO010000010">
    <property type="protein sequence ID" value="KAF5741391.1"/>
    <property type="molecule type" value="Genomic_DNA"/>
</dbReference>
<reference evidence="2 3" key="1">
    <citation type="journal article" date="2020" name="Nat. Commun.">
        <title>Genome of Tripterygium wilfordii and identification of cytochrome P450 involved in triptolide biosynthesis.</title>
        <authorList>
            <person name="Tu L."/>
            <person name="Su P."/>
            <person name="Zhang Z."/>
            <person name="Gao L."/>
            <person name="Wang J."/>
            <person name="Hu T."/>
            <person name="Zhou J."/>
            <person name="Zhang Y."/>
            <person name="Zhao Y."/>
            <person name="Liu Y."/>
            <person name="Song Y."/>
            <person name="Tong Y."/>
            <person name="Lu Y."/>
            <person name="Yang J."/>
            <person name="Xu C."/>
            <person name="Jia M."/>
            <person name="Peters R.J."/>
            <person name="Huang L."/>
            <person name="Gao W."/>
        </authorList>
    </citation>
    <scope>NUCLEOTIDE SEQUENCE [LARGE SCALE GENOMIC DNA]</scope>
    <source>
        <strain evidence="3">cv. XIE 37</strain>
        <tissue evidence="2">Leaf</tissue>
    </source>
</reference>
<organism evidence="2 3">
    <name type="scientific">Tripterygium wilfordii</name>
    <name type="common">Thunder God vine</name>
    <dbReference type="NCBI Taxonomy" id="458696"/>
    <lineage>
        <taxon>Eukaryota</taxon>
        <taxon>Viridiplantae</taxon>
        <taxon>Streptophyta</taxon>
        <taxon>Embryophyta</taxon>
        <taxon>Tracheophyta</taxon>
        <taxon>Spermatophyta</taxon>
        <taxon>Magnoliopsida</taxon>
        <taxon>eudicotyledons</taxon>
        <taxon>Gunneridae</taxon>
        <taxon>Pentapetalae</taxon>
        <taxon>rosids</taxon>
        <taxon>fabids</taxon>
        <taxon>Celastrales</taxon>
        <taxon>Celastraceae</taxon>
        <taxon>Tripterygium</taxon>
    </lineage>
</organism>
<dbReference type="Pfam" id="PF08268">
    <property type="entry name" value="FBA_3"/>
    <property type="match status" value="1"/>
</dbReference>
<dbReference type="PROSITE" id="PS50181">
    <property type="entry name" value="FBOX"/>
    <property type="match status" value="1"/>
</dbReference>
<keyword evidence="3" id="KW-1185">Reference proteome</keyword>
<dbReference type="Proteomes" id="UP000593562">
    <property type="component" value="Unassembled WGS sequence"/>
</dbReference>